<evidence type="ECO:0000256" key="10">
    <source>
        <dbReference type="ARBA" id="ARBA00023180"/>
    </source>
</evidence>
<proteinExistence type="predicted"/>
<dbReference type="PANTHER" id="PTHR34590:SF6">
    <property type="entry name" value="RECEPTOR-LIKE KINASE"/>
    <property type="match status" value="1"/>
</dbReference>
<dbReference type="AlphaFoldDB" id="A0ABC8SHR6"/>
<evidence type="ECO:0000256" key="9">
    <source>
        <dbReference type="ARBA" id="ARBA00023136"/>
    </source>
</evidence>
<evidence type="ECO:0000256" key="8">
    <source>
        <dbReference type="ARBA" id="ARBA00022989"/>
    </source>
</evidence>
<protein>
    <recommendedName>
        <fullName evidence="12">Malectin-like domain-containing protein</fullName>
    </recommendedName>
</protein>
<dbReference type="GO" id="GO:0016020">
    <property type="term" value="C:membrane"/>
    <property type="evidence" value="ECO:0007669"/>
    <property type="project" value="UniProtKB-SubCell"/>
</dbReference>
<dbReference type="GO" id="GO:0005524">
    <property type="term" value="F:ATP binding"/>
    <property type="evidence" value="ECO:0007669"/>
    <property type="project" value="UniProtKB-KW"/>
</dbReference>
<accession>A0ABC8SHR6</accession>
<evidence type="ECO:0000256" key="5">
    <source>
        <dbReference type="ARBA" id="ARBA00022729"/>
    </source>
</evidence>
<keyword evidence="7" id="KW-0067">ATP-binding</keyword>
<evidence type="ECO:0000313" key="13">
    <source>
        <dbReference type="EMBL" id="CAK9156738.1"/>
    </source>
</evidence>
<comment type="subcellular location">
    <subcellularLocation>
        <location evidence="1">Membrane</location>
        <topology evidence="1">Single-pass type I membrane protein</topology>
    </subcellularLocation>
</comment>
<keyword evidence="2" id="KW-0418">Kinase</keyword>
<feature type="transmembrane region" description="Helical" evidence="11">
    <location>
        <begin position="7"/>
        <end position="26"/>
    </location>
</feature>
<name>A0ABC8SHR6_9AQUA</name>
<keyword evidence="2" id="KW-0723">Serine/threonine-protein kinase</keyword>
<evidence type="ECO:0000256" key="6">
    <source>
        <dbReference type="ARBA" id="ARBA00022741"/>
    </source>
</evidence>
<evidence type="ECO:0000256" key="2">
    <source>
        <dbReference type="ARBA" id="ARBA00022527"/>
    </source>
</evidence>
<sequence>MAIHRNLCFFSYITFSLLYFTLVASFSPTDHYLINCGSTDPTTVDIDNRRFTGDLSESGSQFLSATRTISVIDSSPVSNLSPIYHTARIFTRPSKYSFKIRDKGTHLVRFHFHGFNSSKFNLLDVQLHVLANGYVLLHDFSIESAGSSIIKDYMIWVDTEILEITFMPSKKSKRVLINAIEVISAPKDLIADVGQYVSCEKNERVGGLMRNAFETVHRVNMGGSKVTPFNDSLWRTWVPDDQFLKSGDGSEVFYFGGRIKYQKGGASREVCPDNVYNTARLISSSKDSIPDLNITWAFPVVEGYKYLVRMHFCDIASVSLGMIFFNVYVNGNLAYENLDLTAMTNELLASPFYADFVVDWETSGVLAISVGPSKLSRPDAIDAILNGIEIMKMNNSMGSLNGAVTEESVVTSWPKGNNGVLLSLIAAVCLLLTATIIMRRRSIGFKDVVAWSALPVDIPDVNLKSSNKLPASKV</sequence>
<dbReference type="Pfam" id="PF12819">
    <property type="entry name" value="Malectin_like"/>
    <property type="match status" value="1"/>
</dbReference>
<keyword evidence="4 11" id="KW-0812">Transmembrane</keyword>
<organism evidence="13 14">
    <name type="scientific">Ilex paraguariensis</name>
    <name type="common">yerba mate</name>
    <dbReference type="NCBI Taxonomy" id="185542"/>
    <lineage>
        <taxon>Eukaryota</taxon>
        <taxon>Viridiplantae</taxon>
        <taxon>Streptophyta</taxon>
        <taxon>Embryophyta</taxon>
        <taxon>Tracheophyta</taxon>
        <taxon>Spermatophyta</taxon>
        <taxon>Magnoliopsida</taxon>
        <taxon>eudicotyledons</taxon>
        <taxon>Gunneridae</taxon>
        <taxon>Pentapetalae</taxon>
        <taxon>asterids</taxon>
        <taxon>campanulids</taxon>
        <taxon>Aquifoliales</taxon>
        <taxon>Aquifoliaceae</taxon>
        <taxon>Ilex</taxon>
    </lineage>
</organism>
<gene>
    <name evidence="13" type="ORF">ILEXP_LOCUS25289</name>
</gene>
<dbReference type="InterPro" id="IPR024788">
    <property type="entry name" value="Malectin-like_Carb-bd_dom"/>
</dbReference>
<keyword evidence="5" id="KW-0732">Signal</keyword>
<dbReference type="FunFam" id="2.60.120.430:FF:000001">
    <property type="entry name" value="Receptor-like protein kinase FERONIA"/>
    <property type="match status" value="1"/>
</dbReference>
<evidence type="ECO:0000256" key="1">
    <source>
        <dbReference type="ARBA" id="ARBA00004479"/>
    </source>
</evidence>
<feature type="domain" description="Malectin-like" evidence="12">
    <location>
        <begin position="34"/>
        <end position="393"/>
    </location>
</feature>
<comment type="caution">
    <text evidence="13">The sequence shown here is derived from an EMBL/GenBank/DDBJ whole genome shotgun (WGS) entry which is preliminary data.</text>
</comment>
<evidence type="ECO:0000313" key="14">
    <source>
        <dbReference type="Proteomes" id="UP001642360"/>
    </source>
</evidence>
<evidence type="ECO:0000259" key="12">
    <source>
        <dbReference type="Pfam" id="PF12819"/>
    </source>
</evidence>
<dbReference type="PANTHER" id="PTHR34590">
    <property type="entry name" value="OS03G0124300 PROTEIN-RELATED"/>
    <property type="match status" value="1"/>
</dbReference>
<dbReference type="FunFam" id="2.60.120.430:FF:000005">
    <property type="entry name" value="Putative receptor-like protein kinase"/>
    <property type="match status" value="1"/>
</dbReference>
<evidence type="ECO:0000256" key="4">
    <source>
        <dbReference type="ARBA" id="ARBA00022692"/>
    </source>
</evidence>
<keyword evidence="10" id="KW-0325">Glycoprotein</keyword>
<dbReference type="InterPro" id="IPR045272">
    <property type="entry name" value="ANXUR1/2-like"/>
</dbReference>
<keyword evidence="9 11" id="KW-0472">Membrane</keyword>
<reference evidence="13 14" key="1">
    <citation type="submission" date="2024-02" db="EMBL/GenBank/DDBJ databases">
        <authorList>
            <person name="Vignale AGUSTIN F."/>
            <person name="Sosa J E."/>
            <person name="Modenutti C."/>
        </authorList>
    </citation>
    <scope>NUCLEOTIDE SEQUENCE [LARGE SCALE GENOMIC DNA]</scope>
</reference>
<keyword evidence="3" id="KW-0808">Transferase</keyword>
<keyword evidence="6" id="KW-0547">Nucleotide-binding</keyword>
<dbReference type="EMBL" id="CAUOFW020002903">
    <property type="protein sequence ID" value="CAK9156738.1"/>
    <property type="molecule type" value="Genomic_DNA"/>
</dbReference>
<dbReference type="Proteomes" id="UP001642360">
    <property type="component" value="Unassembled WGS sequence"/>
</dbReference>
<keyword evidence="8 11" id="KW-1133">Transmembrane helix</keyword>
<evidence type="ECO:0000256" key="7">
    <source>
        <dbReference type="ARBA" id="ARBA00022840"/>
    </source>
</evidence>
<evidence type="ECO:0000256" key="11">
    <source>
        <dbReference type="SAM" id="Phobius"/>
    </source>
</evidence>
<keyword evidence="14" id="KW-1185">Reference proteome</keyword>
<dbReference type="Gene3D" id="2.60.120.430">
    <property type="entry name" value="Galactose-binding lectin"/>
    <property type="match status" value="2"/>
</dbReference>
<feature type="transmembrane region" description="Helical" evidence="11">
    <location>
        <begin position="419"/>
        <end position="438"/>
    </location>
</feature>
<dbReference type="GO" id="GO:0004674">
    <property type="term" value="F:protein serine/threonine kinase activity"/>
    <property type="evidence" value="ECO:0007669"/>
    <property type="project" value="UniProtKB-KW"/>
</dbReference>
<evidence type="ECO:0000256" key="3">
    <source>
        <dbReference type="ARBA" id="ARBA00022679"/>
    </source>
</evidence>